<dbReference type="PATRIC" id="fig|33036.3.peg.1473"/>
<dbReference type="STRING" id="33036.HMPREF3200_01489"/>
<dbReference type="GO" id="GO:0003700">
    <property type="term" value="F:DNA-binding transcription factor activity"/>
    <property type="evidence" value="ECO:0007669"/>
    <property type="project" value="InterPro"/>
</dbReference>
<evidence type="ECO:0000256" key="2">
    <source>
        <dbReference type="ARBA" id="ARBA00023125"/>
    </source>
</evidence>
<dbReference type="InterPro" id="IPR036390">
    <property type="entry name" value="WH_DNA-bd_sf"/>
</dbReference>
<dbReference type="GO" id="GO:0003677">
    <property type="term" value="F:DNA binding"/>
    <property type="evidence" value="ECO:0007669"/>
    <property type="project" value="UniProtKB-KW"/>
</dbReference>
<dbReference type="AlphaFoldDB" id="A0A133KCR3"/>
<dbReference type="RefSeq" id="WP_004836934.1">
    <property type="nucleotide sequence ID" value="NZ_CAMPNK010000026.1"/>
</dbReference>
<dbReference type="SMART" id="SM00347">
    <property type="entry name" value="HTH_MARR"/>
    <property type="match status" value="1"/>
</dbReference>
<evidence type="ECO:0000256" key="3">
    <source>
        <dbReference type="ARBA" id="ARBA00023163"/>
    </source>
</evidence>
<dbReference type="InterPro" id="IPR000835">
    <property type="entry name" value="HTH_MarR-typ"/>
</dbReference>
<protein>
    <submittedName>
        <fullName evidence="5">Transcriptional regulator, MarR family</fullName>
    </submittedName>
</protein>
<dbReference type="PANTHER" id="PTHR42756">
    <property type="entry name" value="TRANSCRIPTIONAL REGULATOR, MARR"/>
    <property type="match status" value="1"/>
</dbReference>
<dbReference type="Pfam" id="PF01047">
    <property type="entry name" value="MarR"/>
    <property type="match status" value="1"/>
</dbReference>
<sequence>MFKSNKDNILEEIVKKTKLYFYRSIFKNYEGHKFSLTIDEGMILEIIEYLDKPTINDLVNFLCISQPNVSYKINILQKKGYVAKTRSDTDGRQTHVNLTDKYFVYRDRKNKFTDKVLKSVRADLTKKEREYLHKNLDLINDHLTKELRDFLVSDD</sequence>
<dbReference type="PANTHER" id="PTHR42756:SF1">
    <property type="entry name" value="TRANSCRIPTIONAL REPRESSOR OF EMRAB OPERON"/>
    <property type="match status" value="1"/>
</dbReference>
<reference evidence="6" key="1">
    <citation type="submission" date="2016-01" db="EMBL/GenBank/DDBJ databases">
        <authorList>
            <person name="Mitreva M."/>
            <person name="Pepin K.H."/>
            <person name="Mihindukulasuriya K.A."/>
            <person name="Fulton R."/>
            <person name="Fronick C."/>
            <person name="O'Laughlin M."/>
            <person name="Miner T."/>
            <person name="Herter B."/>
            <person name="Rosa B.A."/>
            <person name="Cordes M."/>
            <person name="Tomlinson C."/>
            <person name="Wollam A."/>
            <person name="Palsikar V.B."/>
            <person name="Mardis E.R."/>
            <person name="Wilson R.K."/>
        </authorList>
    </citation>
    <scope>NUCLEOTIDE SEQUENCE [LARGE SCALE GENOMIC DNA]</scope>
    <source>
        <strain evidence="6">MJR8151</strain>
    </source>
</reference>
<dbReference type="Gene3D" id="1.10.10.10">
    <property type="entry name" value="Winged helix-like DNA-binding domain superfamily/Winged helix DNA-binding domain"/>
    <property type="match status" value="1"/>
</dbReference>
<proteinExistence type="predicted"/>
<keyword evidence="3" id="KW-0804">Transcription</keyword>
<keyword evidence="2" id="KW-0238">DNA-binding</keyword>
<evidence type="ECO:0000313" key="6">
    <source>
        <dbReference type="Proteomes" id="UP000070383"/>
    </source>
</evidence>
<gene>
    <name evidence="5" type="ORF">HMPREF3200_01489</name>
</gene>
<evidence type="ECO:0000313" key="5">
    <source>
        <dbReference type="EMBL" id="KWZ77361.1"/>
    </source>
</evidence>
<name>A0A133KCR3_9FIRM</name>
<evidence type="ECO:0000256" key="1">
    <source>
        <dbReference type="ARBA" id="ARBA00023015"/>
    </source>
</evidence>
<evidence type="ECO:0000259" key="4">
    <source>
        <dbReference type="PROSITE" id="PS50995"/>
    </source>
</evidence>
<dbReference type="InterPro" id="IPR036388">
    <property type="entry name" value="WH-like_DNA-bd_sf"/>
</dbReference>
<dbReference type="OrthoDB" id="2323705at2"/>
<organism evidence="5 6">
    <name type="scientific">Anaerococcus tetradius</name>
    <dbReference type="NCBI Taxonomy" id="33036"/>
    <lineage>
        <taxon>Bacteria</taxon>
        <taxon>Bacillati</taxon>
        <taxon>Bacillota</taxon>
        <taxon>Tissierellia</taxon>
        <taxon>Tissierellales</taxon>
        <taxon>Peptoniphilaceae</taxon>
        <taxon>Anaerococcus</taxon>
    </lineage>
</organism>
<feature type="domain" description="HTH marR-type" evidence="4">
    <location>
        <begin position="6"/>
        <end position="141"/>
    </location>
</feature>
<accession>A0A133KCR3</accession>
<keyword evidence="1" id="KW-0805">Transcription regulation</keyword>
<comment type="caution">
    <text evidence="5">The sequence shown here is derived from an EMBL/GenBank/DDBJ whole genome shotgun (WGS) entry which is preliminary data.</text>
</comment>
<dbReference type="PROSITE" id="PS50995">
    <property type="entry name" value="HTH_MARR_2"/>
    <property type="match status" value="1"/>
</dbReference>
<dbReference type="SUPFAM" id="SSF46785">
    <property type="entry name" value="Winged helix' DNA-binding domain"/>
    <property type="match status" value="1"/>
</dbReference>
<dbReference type="Proteomes" id="UP000070383">
    <property type="component" value="Unassembled WGS sequence"/>
</dbReference>
<dbReference type="EMBL" id="LRPM01000054">
    <property type="protein sequence ID" value="KWZ77361.1"/>
    <property type="molecule type" value="Genomic_DNA"/>
</dbReference>
<keyword evidence="6" id="KW-1185">Reference proteome</keyword>